<reference evidence="2" key="1">
    <citation type="submission" date="2018-11" db="EMBL/GenBank/DDBJ databases">
        <authorList>
            <person name="Alioto T."/>
            <person name="Alioto T."/>
        </authorList>
    </citation>
    <scope>NUCLEOTIDE SEQUENCE</scope>
</reference>
<dbReference type="Proteomes" id="UP000596742">
    <property type="component" value="Unassembled WGS sequence"/>
</dbReference>
<evidence type="ECO:0000313" key="3">
    <source>
        <dbReference type="Proteomes" id="UP000596742"/>
    </source>
</evidence>
<dbReference type="Pfam" id="PF18738">
    <property type="entry name" value="HEPN_DZIP3"/>
    <property type="match status" value="1"/>
</dbReference>
<dbReference type="EMBL" id="UYJE01005723">
    <property type="protein sequence ID" value="VDI39686.1"/>
    <property type="molecule type" value="Genomic_DNA"/>
</dbReference>
<evidence type="ECO:0000313" key="2">
    <source>
        <dbReference type="EMBL" id="VDI39686.1"/>
    </source>
</evidence>
<protein>
    <recommendedName>
        <fullName evidence="1">DZIP3-like HEPN domain-containing protein</fullName>
    </recommendedName>
</protein>
<feature type="domain" description="DZIP3-like HEPN" evidence="1">
    <location>
        <begin position="68"/>
        <end position="178"/>
    </location>
</feature>
<proteinExistence type="predicted"/>
<evidence type="ECO:0000259" key="1">
    <source>
        <dbReference type="Pfam" id="PF18738"/>
    </source>
</evidence>
<dbReference type="AlphaFoldDB" id="A0A8B6EVE5"/>
<accession>A0A8B6EVE5</accession>
<dbReference type="InterPro" id="IPR041249">
    <property type="entry name" value="HEPN_DZIP3"/>
</dbReference>
<keyword evidence="3" id="KW-1185">Reference proteome</keyword>
<comment type="caution">
    <text evidence="2">The sequence shown here is derived from an EMBL/GenBank/DDBJ whole genome shotgun (WGS) entry which is preliminary data.</text>
</comment>
<sequence length="377" mass="43335">MATPGNVRCARCSMVVLNVFNAMMQDLMKHQCISAQDLYKMIMIDNRFRRKLNSDEMQTIKTLQNEGFSKLDTTIIYKIVVHFQGLIPPPTRNWGSNPQAHEIDTGDDVERIRIKRNGFAHQVFAEISEQYMNEFFVTSIEIGKRIDKYLNKTGENRHEKKIKDYQKCPMEPGNTDRYIRDLQEIESFKENKEADCMTPVKLIFHGVKDEDEQIKLLNKLASENNINTENITFISATKECIAVFVVIRNKILIDSTLRSSEVNLFVQKMISSTGMMLNVEEDLSVVVVSFEDRIIESRSYSSDESVDDIRQPINKNSSLGITLNLEMRKIVMQSIESVKENFEKFLGNIHKRTNGSVFSHREDSQLTVVLAANDNGL</sequence>
<name>A0A8B6EVE5_MYTGA</name>
<gene>
    <name evidence="2" type="ORF">MGAL_10B013129</name>
</gene>
<organism evidence="2 3">
    <name type="scientific">Mytilus galloprovincialis</name>
    <name type="common">Mediterranean mussel</name>
    <dbReference type="NCBI Taxonomy" id="29158"/>
    <lineage>
        <taxon>Eukaryota</taxon>
        <taxon>Metazoa</taxon>
        <taxon>Spiralia</taxon>
        <taxon>Lophotrochozoa</taxon>
        <taxon>Mollusca</taxon>
        <taxon>Bivalvia</taxon>
        <taxon>Autobranchia</taxon>
        <taxon>Pteriomorphia</taxon>
        <taxon>Mytilida</taxon>
        <taxon>Mytiloidea</taxon>
        <taxon>Mytilidae</taxon>
        <taxon>Mytilinae</taxon>
        <taxon>Mytilus</taxon>
    </lineage>
</organism>
<dbReference type="OrthoDB" id="6112132at2759"/>